<evidence type="ECO:0000313" key="2">
    <source>
        <dbReference type="Proteomes" id="UP001172142"/>
    </source>
</evidence>
<dbReference type="Gene3D" id="1.10.10.10">
    <property type="entry name" value="Winged helix-like DNA-binding domain superfamily/Winged helix DNA-binding domain"/>
    <property type="match status" value="1"/>
</dbReference>
<dbReference type="InterPro" id="IPR013324">
    <property type="entry name" value="RNA_pol_sigma_r3/r4-like"/>
</dbReference>
<accession>A0ABT8NH39</accession>
<organism evidence="1 2">
    <name type="scientific">Planococcus shenhongbingii</name>
    <dbReference type="NCBI Taxonomy" id="3058398"/>
    <lineage>
        <taxon>Bacteria</taxon>
        <taxon>Bacillati</taxon>
        <taxon>Bacillota</taxon>
        <taxon>Bacilli</taxon>
        <taxon>Bacillales</taxon>
        <taxon>Caryophanaceae</taxon>
        <taxon>Planococcus</taxon>
    </lineage>
</organism>
<dbReference type="SUPFAM" id="SSF88659">
    <property type="entry name" value="Sigma3 and sigma4 domains of RNA polymerase sigma factors"/>
    <property type="match status" value="1"/>
</dbReference>
<keyword evidence="2" id="KW-1185">Reference proteome</keyword>
<protein>
    <recommendedName>
        <fullName evidence="3">Sigma-70 family RNA polymerase sigma factor</fullName>
    </recommendedName>
</protein>
<reference evidence="1 2" key="1">
    <citation type="submission" date="2023-07" db="EMBL/GenBank/DDBJ databases">
        <title>Novel species in genus Planococcus.</title>
        <authorList>
            <person name="Ning S."/>
        </authorList>
    </citation>
    <scope>NUCLEOTIDE SEQUENCE [LARGE SCALE GENOMIC DNA]</scope>
    <source>
        <strain evidence="1 2">N017</strain>
    </source>
</reference>
<evidence type="ECO:0008006" key="3">
    <source>
        <dbReference type="Google" id="ProtNLM"/>
    </source>
</evidence>
<name>A0ABT8NH39_9BACL</name>
<proteinExistence type="predicted"/>
<comment type="caution">
    <text evidence="1">The sequence shown here is derived from an EMBL/GenBank/DDBJ whole genome shotgun (WGS) entry which is preliminary data.</text>
</comment>
<gene>
    <name evidence="1" type="ORF">QWY13_17115</name>
</gene>
<dbReference type="Proteomes" id="UP001172142">
    <property type="component" value="Unassembled WGS sequence"/>
</dbReference>
<dbReference type="EMBL" id="JAUJWU010000006">
    <property type="protein sequence ID" value="MDN7247202.1"/>
    <property type="molecule type" value="Genomic_DNA"/>
</dbReference>
<dbReference type="InterPro" id="IPR036388">
    <property type="entry name" value="WH-like_DNA-bd_sf"/>
</dbReference>
<evidence type="ECO:0000313" key="1">
    <source>
        <dbReference type="EMBL" id="MDN7247202.1"/>
    </source>
</evidence>
<dbReference type="RefSeq" id="WP_301857496.1">
    <property type="nucleotide sequence ID" value="NZ_JAUJWU010000006.1"/>
</dbReference>
<sequence length="874" mass="99263">MEINELFFHAKSGDRAAFSKWCFANQLLIGRFGFQNGIPLAAASAYQGEVFRKIYTLLSDIQPEEAEKRLWQTAIKLLTGYREKTAESMETEALRFEEDKETHEAIQGMDEQQRIPFLLVNFYGKSLWEVSGILGKPEQQIHESVIQAKAFLTHRLALQNDVQIEKRLEFIEKSYARIPFSLSESDFSTNEQQEEIQIDAMDADGKRTAAKRSTVLLAVAGIAMAGVVGASFLFDDPNPNINSPASVEADETVTAKMVEEWRAEFNDIRASSPARLGVDPEVYEQFAFVKEADALMKRTFKESNIEKMGNDKKKMQRQVDKLLLAIDTPNGMAMGVQDVFLTGEENLEFLYGYGAKTKELLISAEQVLVQHEEALAQVKFNGLLSAEKLMAQPKGLPVEVQGLLASLRERGLTVVKHPAEERFIVRRHPEALYSSDVMNQDYTANAYFNLLANDPYFDDKGLLLPSEHMAQILSHMELNLVEAKTSSKLYQEFAFIFQHSFFLLLKGTEDQTIFDSHGVVKEEYQLAWKTFSTQAGNPLLYLMLPIVEEMEASGWTSSKSYDNLAYEDIMEAMEMEKKGLLAEKLPNGDVVVEKELVEIEHYDFEAMAKLYKSFSAGHDKNLLIGLAPLDTLILYQYANQQEDPVTMWNLMEDEGAKPELEDYLRFWRKQPDFFAGMRWIEAGPENVHRIGKNLELFPYLNFFEENGPMQYMPGLVTSGKDLWLVKYHLYESYDLAEKGQSFTKKVESLYAEFSADLEEDILNVASPGEIGGMFLLAKEKDDVRTMSALYEDETQQAPEVLEAQIESRGVIGLSEANRVIFSMDSANYGFIPNVETGILYFENQQPVESEPFNGNQLTMVKTEKGWKIGDLNMY</sequence>